<dbReference type="AlphaFoldDB" id="A0A5E4RS88"/>
<sequence>MQEMAAMVANGAGVRRQHRSPLAIASLGLAMPCYAASTLNEAQIRNT</sequence>
<proteinExistence type="predicted"/>
<protein>
    <submittedName>
        <fullName evidence="1">Uncharacterized protein</fullName>
    </submittedName>
</protein>
<keyword evidence="2" id="KW-1185">Reference proteome</keyword>
<accession>A0A5E4RS88</accession>
<name>A0A5E4RS88_9BURK</name>
<organism evidence="1 2">
    <name type="scientific">Pandoraea anhela</name>
    <dbReference type="NCBI Taxonomy" id="2508295"/>
    <lineage>
        <taxon>Bacteria</taxon>
        <taxon>Pseudomonadati</taxon>
        <taxon>Pseudomonadota</taxon>
        <taxon>Betaproteobacteria</taxon>
        <taxon>Burkholderiales</taxon>
        <taxon>Burkholderiaceae</taxon>
        <taxon>Pandoraea</taxon>
    </lineage>
</organism>
<evidence type="ECO:0000313" key="2">
    <source>
        <dbReference type="Proteomes" id="UP000406256"/>
    </source>
</evidence>
<reference evidence="1 2" key="1">
    <citation type="submission" date="2019-08" db="EMBL/GenBank/DDBJ databases">
        <authorList>
            <person name="Peeters C."/>
        </authorList>
    </citation>
    <scope>NUCLEOTIDE SEQUENCE [LARGE SCALE GENOMIC DNA]</scope>
    <source>
        <strain evidence="1 2">LMG 31108</strain>
    </source>
</reference>
<evidence type="ECO:0000313" key="1">
    <source>
        <dbReference type="EMBL" id="VVD65905.1"/>
    </source>
</evidence>
<dbReference type="Proteomes" id="UP000406256">
    <property type="component" value="Unassembled WGS sequence"/>
</dbReference>
<gene>
    <name evidence="1" type="ORF">PAN31108_00355</name>
</gene>
<dbReference type="EMBL" id="CABPSB010000001">
    <property type="protein sequence ID" value="VVD65905.1"/>
    <property type="molecule type" value="Genomic_DNA"/>
</dbReference>